<evidence type="ECO:0000313" key="5">
    <source>
        <dbReference type="EMBL" id="MBP1990547.1"/>
    </source>
</evidence>
<evidence type="ECO:0000256" key="2">
    <source>
        <dbReference type="ARBA" id="ARBA00023125"/>
    </source>
</evidence>
<dbReference type="InterPro" id="IPR018060">
    <property type="entry name" value="HTH_AraC"/>
</dbReference>
<dbReference type="Proteomes" id="UP001519287">
    <property type="component" value="Unassembled WGS sequence"/>
</dbReference>
<dbReference type="Pfam" id="PF07883">
    <property type="entry name" value="Cupin_2"/>
    <property type="match status" value="1"/>
</dbReference>
<dbReference type="PANTHER" id="PTHR43280">
    <property type="entry name" value="ARAC-FAMILY TRANSCRIPTIONAL REGULATOR"/>
    <property type="match status" value="1"/>
</dbReference>
<dbReference type="Gene3D" id="1.10.10.60">
    <property type="entry name" value="Homeodomain-like"/>
    <property type="match status" value="2"/>
</dbReference>
<dbReference type="InterPro" id="IPR009057">
    <property type="entry name" value="Homeodomain-like_sf"/>
</dbReference>
<keyword evidence="1" id="KW-0805">Transcription regulation</keyword>
<organism evidence="5 6">
    <name type="scientific">Paenibacillus eucommiae</name>
    <dbReference type="NCBI Taxonomy" id="1355755"/>
    <lineage>
        <taxon>Bacteria</taxon>
        <taxon>Bacillati</taxon>
        <taxon>Bacillota</taxon>
        <taxon>Bacilli</taxon>
        <taxon>Bacillales</taxon>
        <taxon>Paenibacillaceae</taxon>
        <taxon>Paenibacillus</taxon>
    </lineage>
</organism>
<keyword evidence="2" id="KW-0238">DNA-binding</keyword>
<dbReference type="SUPFAM" id="SSF46689">
    <property type="entry name" value="Homeodomain-like"/>
    <property type="match status" value="2"/>
</dbReference>
<evidence type="ECO:0000256" key="1">
    <source>
        <dbReference type="ARBA" id="ARBA00023015"/>
    </source>
</evidence>
<dbReference type="SMART" id="SM00342">
    <property type="entry name" value="HTH_ARAC"/>
    <property type="match status" value="1"/>
</dbReference>
<comment type="caution">
    <text evidence="5">The sequence shown here is derived from an EMBL/GenBank/DDBJ whole genome shotgun (WGS) entry which is preliminary data.</text>
</comment>
<gene>
    <name evidence="5" type="ORF">J2Z66_002153</name>
</gene>
<dbReference type="EMBL" id="JAGGLB010000005">
    <property type="protein sequence ID" value="MBP1990547.1"/>
    <property type="molecule type" value="Genomic_DNA"/>
</dbReference>
<dbReference type="SUPFAM" id="SSF51182">
    <property type="entry name" value="RmlC-like cupins"/>
    <property type="match status" value="1"/>
</dbReference>
<evidence type="ECO:0000256" key="3">
    <source>
        <dbReference type="ARBA" id="ARBA00023163"/>
    </source>
</evidence>
<evidence type="ECO:0000313" key="6">
    <source>
        <dbReference type="Proteomes" id="UP001519287"/>
    </source>
</evidence>
<dbReference type="Pfam" id="PF12833">
    <property type="entry name" value="HTH_18"/>
    <property type="match status" value="1"/>
</dbReference>
<keyword evidence="3" id="KW-0804">Transcription</keyword>
<dbReference type="InterPro" id="IPR013096">
    <property type="entry name" value="Cupin_2"/>
</dbReference>
<keyword evidence="6" id="KW-1185">Reference proteome</keyword>
<accession>A0ABS4ISK2</accession>
<sequence>MADTFQVRSFIGTHDKDWEDPRFFQHKSLELATVLEGRGLFRWNREVHTIEAGQTVVIPPHVPHSFHASAPIRFGVLLLSNLPAEYLSLFNSLLEGKNCPEIITLSQMDKEQYESLFRQWLRVMSSSLKKPVKTYLAWVQVLLLFFTEHSQKTEQALSITHIADYLRKHLQHGILISDLAVMAGLSEEGLRKRFHKVYQMTPKQFQHACRLAEAKWLLSSTDKDMQAIAEAIGFSQLHSFSNWFKKQEGTAPSEWRKSQRLYHM</sequence>
<dbReference type="Gene3D" id="2.60.120.10">
    <property type="entry name" value="Jelly Rolls"/>
    <property type="match status" value="1"/>
</dbReference>
<dbReference type="RefSeq" id="WP_209971311.1">
    <property type="nucleotide sequence ID" value="NZ_JAGGLB010000005.1"/>
</dbReference>
<reference evidence="5 6" key="1">
    <citation type="submission" date="2021-03" db="EMBL/GenBank/DDBJ databases">
        <title>Genomic Encyclopedia of Type Strains, Phase IV (KMG-IV): sequencing the most valuable type-strain genomes for metagenomic binning, comparative biology and taxonomic classification.</title>
        <authorList>
            <person name="Goeker M."/>
        </authorList>
    </citation>
    <scope>NUCLEOTIDE SEQUENCE [LARGE SCALE GENOMIC DNA]</scope>
    <source>
        <strain evidence="5 6">DSM 26048</strain>
    </source>
</reference>
<name>A0ABS4ISK2_9BACL</name>
<protein>
    <submittedName>
        <fullName evidence="5">AraC-like DNA-binding protein</fullName>
    </submittedName>
</protein>
<feature type="domain" description="HTH araC/xylS-type" evidence="4">
    <location>
        <begin position="160"/>
        <end position="258"/>
    </location>
</feature>
<evidence type="ECO:0000259" key="4">
    <source>
        <dbReference type="PROSITE" id="PS01124"/>
    </source>
</evidence>
<dbReference type="PROSITE" id="PS01124">
    <property type="entry name" value="HTH_ARAC_FAMILY_2"/>
    <property type="match status" value="1"/>
</dbReference>
<proteinExistence type="predicted"/>
<dbReference type="InterPro" id="IPR018062">
    <property type="entry name" value="HTH_AraC-typ_CS"/>
</dbReference>
<dbReference type="InterPro" id="IPR014710">
    <property type="entry name" value="RmlC-like_jellyroll"/>
</dbReference>
<dbReference type="InterPro" id="IPR011051">
    <property type="entry name" value="RmlC_Cupin_sf"/>
</dbReference>
<dbReference type="PANTHER" id="PTHR43280:SF28">
    <property type="entry name" value="HTH-TYPE TRANSCRIPTIONAL ACTIVATOR RHAS"/>
    <property type="match status" value="1"/>
</dbReference>
<dbReference type="PROSITE" id="PS00041">
    <property type="entry name" value="HTH_ARAC_FAMILY_1"/>
    <property type="match status" value="1"/>
</dbReference>